<feature type="region of interest" description="Disordered" evidence="3">
    <location>
        <begin position="1373"/>
        <end position="1425"/>
    </location>
</feature>
<feature type="compositionally biased region" description="Polar residues" evidence="3">
    <location>
        <begin position="1968"/>
        <end position="1978"/>
    </location>
</feature>
<feature type="compositionally biased region" description="Basic and acidic residues" evidence="3">
    <location>
        <begin position="2006"/>
        <end position="2025"/>
    </location>
</feature>
<dbReference type="InterPro" id="IPR051876">
    <property type="entry name" value="ODA-DC/CCD"/>
</dbReference>
<reference evidence="5 6" key="1">
    <citation type="submission" date="2014-02" db="EMBL/GenBank/DDBJ databases">
        <authorList>
            <person name="Sibley D."/>
            <person name="Venepally P."/>
            <person name="Karamycheva S."/>
            <person name="Hadjithomas M."/>
            <person name="Khan A."/>
            <person name="Brunk B."/>
            <person name="Roos D."/>
            <person name="Caler E."/>
            <person name="Lorenzi H."/>
        </authorList>
    </citation>
    <scope>NUCLEOTIDE SEQUENCE [LARGE SCALE GENOMIC DNA]</scope>
    <source>
        <strain evidence="5 6">GAB2-2007-GAL-DOM2</strain>
    </source>
</reference>
<evidence type="ECO:0000256" key="2">
    <source>
        <dbReference type="SAM" id="Coils"/>
    </source>
</evidence>
<dbReference type="OrthoDB" id="6766775at2759"/>
<feature type="compositionally biased region" description="Basic and acidic residues" evidence="3">
    <location>
        <begin position="1040"/>
        <end position="1049"/>
    </location>
</feature>
<feature type="compositionally biased region" description="Basic and acidic residues" evidence="3">
    <location>
        <begin position="1561"/>
        <end position="1571"/>
    </location>
</feature>
<feature type="compositionally biased region" description="Basic and acidic residues" evidence="3">
    <location>
        <begin position="1699"/>
        <end position="1715"/>
    </location>
</feature>
<feature type="region of interest" description="Disordered" evidence="3">
    <location>
        <begin position="1695"/>
        <end position="1990"/>
    </location>
</feature>
<feature type="compositionally biased region" description="Polar residues" evidence="3">
    <location>
        <begin position="1516"/>
        <end position="1525"/>
    </location>
</feature>
<feature type="compositionally biased region" description="Basic and acidic residues" evidence="3">
    <location>
        <begin position="1340"/>
        <end position="1349"/>
    </location>
</feature>
<dbReference type="SMR" id="A0A086JZZ9"/>
<feature type="region of interest" description="Disordered" evidence="3">
    <location>
        <begin position="993"/>
        <end position="1074"/>
    </location>
</feature>
<dbReference type="EMBL" id="AHZU02000989">
    <property type="protein sequence ID" value="KFG37717.1"/>
    <property type="molecule type" value="Genomic_DNA"/>
</dbReference>
<feature type="compositionally biased region" description="Basic and acidic residues" evidence="3">
    <location>
        <begin position="927"/>
        <end position="936"/>
    </location>
</feature>
<dbReference type="PANTHER" id="PTHR21694:SF18">
    <property type="entry name" value="COILED-COIL DOMAIN-CONTAINING PROTEIN 63"/>
    <property type="match status" value="1"/>
</dbReference>
<feature type="compositionally biased region" description="Polar residues" evidence="3">
    <location>
        <begin position="1149"/>
        <end position="1158"/>
    </location>
</feature>
<feature type="compositionally biased region" description="Basic and acidic residues" evidence="3">
    <location>
        <begin position="1123"/>
        <end position="1141"/>
    </location>
</feature>
<feature type="region of interest" description="Disordered" evidence="3">
    <location>
        <begin position="2006"/>
        <end position="2111"/>
    </location>
</feature>
<feature type="compositionally biased region" description="Basic and acidic residues" evidence="3">
    <location>
        <begin position="683"/>
        <end position="694"/>
    </location>
</feature>
<feature type="compositionally biased region" description="Basic and acidic residues" evidence="3">
    <location>
        <begin position="1159"/>
        <end position="1180"/>
    </location>
</feature>
<evidence type="ECO:0000256" key="1">
    <source>
        <dbReference type="ARBA" id="ARBA00023054"/>
    </source>
</evidence>
<feature type="region of interest" description="Disordered" evidence="3">
    <location>
        <begin position="948"/>
        <end position="979"/>
    </location>
</feature>
<dbReference type="VEuPathDB" id="ToxoDB:TGDOM2_202970"/>
<feature type="compositionally biased region" description="Basic and acidic residues" evidence="3">
    <location>
        <begin position="1869"/>
        <end position="1881"/>
    </location>
</feature>
<protein>
    <recommendedName>
        <fullName evidence="4">ODAD1 central coiled coil region domain-containing protein</fullName>
    </recommendedName>
</protein>
<feature type="coiled-coil region" evidence="2">
    <location>
        <begin position="312"/>
        <end position="342"/>
    </location>
</feature>
<name>A0A086JZZ9_TOXGO</name>
<feature type="compositionally biased region" description="Polar residues" evidence="3">
    <location>
        <begin position="1"/>
        <end position="19"/>
    </location>
</feature>
<feature type="compositionally biased region" description="Basic and acidic residues" evidence="3">
    <location>
        <begin position="824"/>
        <end position="840"/>
    </location>
</feature>
<evidence type="ECO:0000256" key="3">
    <source>
        <dbReference type="SAM" id="MobiDB-lite"/>
    </source>
</evidence>
<proteinExistence type="predicted"/>
<feature type="compositionally biased region" description="Basic and acidic residues" evidence="3">
    <location>
        <begin position="998"/>
        <end position="1023"/>
    </location>
</feature>
<feature type="compositionally biased region" description="Basic and acidic residues" evidence="3">
    <location>
        <begin position="1504"/>
        <end position="1515"/>
    </location>
</feature>
<evidence type="ECO:0000313" key="5">
    <source>
        <dbReference type="EMBL" id="KFG37717.1"/>
    </source>
</evidence>
<feature type="region of interest" description="Disordered" evidence="3">
    <location>
        <begin position="1"/>
        <end position="33"/>
    </location>
</feature>
<feature type="compositionally biased region" description="Polar residues" evidence="3">
    <location>
        <begin position="591"/>
        <end position="601"/>
    </location>
</feature>
<feature type="compositionally biased region" description="Basic and acidic residues" evidence="3">
    <location>
        <begin position="616"/>
        <end position="627"/>
    </location>
</feature>
<feature type="region of interest" description="Disordered" evidence="3">
    <location>
        <begin position="2130"/>
        <end position="2182"/>
    </location>
</feature>
<comment type="caution">
    <text evidence="5">The sequence shown here is derived from an EMBL/GenBank/DDBJ whole genome shotgun (WGS) entry which is preliminary data.</text>
</comment>
<feature type="compositionally biased region" description="Low complexity" evidence="3">
    <location>
        <begin position="1887"/>
        <end position="1903"/>
    </location>
</feature>
<feature type="compositionally biased region" description="Pro residues" evidence="3">
    <location>
        <begin position="1310"/>
        <end position="1322"/>
    </location>
</feature>
<organism evidence="5 6">
    <name type="scientific">Toxoplasma gondii GAB2-2007-GAL-DOM2</name>
    <dbReference type="NCBI Taxonomy" id="1130820"/>
    <lineage>
        <taxon>Eukaryota</taxon>
        <taxon>Sar</taxon>
        <taxon>Alveolata</taxon>
        <taxon>Apicomplexa</taxon>
        <taxon>Conoidasida</taxon>
        <taxon>Coccidia</taxon>
        <taxon>Eucoccidiorida</taxon>
        <taxon>Eimeriorina</taxon>
        <taxon>Sarcocystidae</taxon>
        <taxon>Toxoplasma</taxon>
    </lineage>
</organism>
<feature type="compositionally biased region" description="Basic and acidic residues" evidence="3">
    <location>
        <begin position="1191"/>
        <end position="1205"/>
    </location>
</feature>
<evidence type="ECO:0000259" key="4">
    <source>
        <dbReference type="Pfam" id="PF21773"/>
    </source>
</evidence>
<accession>A0A086JZZ9</accession>
<feature type="region of interest" description="Disordered" evidence="3">
    <location>
        <begin position="587"/>
        <end position="727"/>
    </location>
</feature>
<dbReference type="Pfam" id="PF21773">
    <property type="entry name" value="ODAD1_CC"/>
    <property type="match status" value="1"/>
</dbReference>
<feature type="region of interest" description="Disordered" evidence="3">
    <location>
        <begin position="508"/>
        <end position="575"/>
    </location>
</feature>
<dbReference type="InterPro" id="IPR049258">
    <property type="entry name" value="ODAD1_CC"/>
</dbReference>
<feature type="region of interest" description="Disordered" evidence="3">
    <location>
        <begin position="1094"/>
        <end position="1361"/>
    </location>
</feature>
<feature type="compositionally biased region" description="Polar residues" evidence="3">
    <location>
        <begin position="1930"/>
        <end position="1939"/>
    </location>
</feature>
<gene>
    <name evidence="5" type="ORF">TGDOM2_202970</name>
</gene>
<evidence type="ECO:0000313" key="6">
    <source>
        <dbReference type="Proteomes" id="UP000028837"/>
    </source>
</evidence>
<sequence>MTTSRSHSPTATNGGSRPSGQAAGPLVGSGGAHTTYLDEHVARLQAEIERTTRRLEMEKRKLHDLGENSRKAQHEFNDKRLRYSFNKADGIANARKAEKNLTQLENRLAQALVKFNSANDEINKVKATIDKHRKDRLSMEKVYRQVSRELSDQAYQLNEVKEKVAQMQEWEQQTTKRMEELTKVQDQEREEFKEKCLVMQKELREQDRLIKEFDIRAHRESSNLRAQMKGTPYNVAEEEQNFNPESLMKLILKTALLNAVQRHSIKQHRTKIAVFERAMESIKTSTGISDPEEIVAIFSQLEERNYSIMTYVNMLNFELEAIEAKKRELETHIQQQAQHEASALQVTDASLRGEAAQISKMLFATAGKNALVQHQLHCLAQTHEILMEAAALVGHAWKGPLSCDDPPPHGTAEECAAAAGKAGAVDSRGPAPFTPLRDCRSKASDWASSQEFGGSEGSKNILPLLWYLEKFILANQGSLLAAARSATEEAPDNGESPTGLTPFLATAHSSHRAAGGGKGPEATSLSPEPGRLSPRSCSGTQGSGEGNRMGSGARKTMCVTSAASHPHDSGCSAVTASSPSALALSGRFLDSENTGGPSTLSGYGGDSHSGMAGFSDPREDHRTEKGTNDSLCPLVSEDGTRRRGAKLSGPLRGTGDVGSDPGLTGHSLSRAANTGDGLQPGETGKRGRCGESREGALPTHGNGAGGDSEDNDEWGIGTDRPGGDAWIADRPLSIGELRERTIHVLNKQRKKRGDGSGTLCLSEKLCLLATPVLDNAAYKALQPGAVSLQSRASSFSLQSPVLSADGGSSNGGSVGFLQTPDNCARQDGRQDRSNDGEVRDAGMSAAPSTPGGGPRGSRRAPRSGSTYASSQRGLLLRHSRGKEKVFVQLSKKRAGEQATGAADGVASETQEAPQKLGASGATHVRRKTEMPRENGSRVRCFRKRVSGPTLRTMPSNVEERSGEATRMQAREPGTASALQEDTAAARMVNTQGACAGLEDAREDTRKKETQREDKEMEGKENGTRGEGSLSPVEREDEDEQQQRDLDGKSDANASGGGAADHELEGKGDEERDEASLRTIFGCSREEAVMLCVTDGHNNEGNGTLDSRYARESLGDSSKVQDGGIHDVNSEKGYEREERTALEDDAEPSESVSRGQTGRTSEKKRASGESASDEKDNERQTEMPLMPAASGTEEHASSDVSPKELRNAPGRTPEASAEKLPDLFDPTQSLIQECGDSPTDNPYQEADPRDRAPPDDSPHAPEASRLQQLSPTPVEETPTAADLQLLRPSSAHANRGEEIDGNSIGSSQQTPLPPSPRSTPLPEIPFSSDVDEAGEPCVEAGFERSSESHLSETNAVSESVEASVHAYASGDALSPSLLDQTSEESRTNEKCSVPAEATKLPDASARRGESRPMTPTAWHPGVWPPDLVQCGDRSRVSSAGASALNSYGGEDEVAKIHHLSENLALCSSSHGDISDLRAFVPRALEVDIPVTDQEEVNKVGTSANKHRDGDRREKSPQKPSDVTNETEAAYTTRAVEEEPGRRLEESPKRYDIEIPVAGFPRASERFQSEVLERPMPPLRPPFSAGSRGPFESPSFPTASRLDVQRPSSSPSPGFAPARRPPNLGFLPLPPRAIRTPNPRPLNLPQRLQKARDTGREGYPQANQSEATLLSLEETKIDTLAARVPDDTVAPLAAFSLTLSHSRETSEAEVDRKREVDIPPGSRAESRNSEGGSVAVRISEGDATEQGIDPEAGTPFSCAEGQGSVAHPASVRLSPFPLSHGDAAEETAKHPVFHEETPSETRSPEPCGCGSVDTREEKEKRTLKETDEWTTGNADEGSRSLASRSRDEQGSESTQSRGRIRRGNEDPLTLHGEREAAEKETRVQRARATPDSSPCTSPTPSSPAADQHDLSLNTLESSIPGAGSPETCLGGQWSSDSTGPKTPSVPGPAEISDSTSVLGHLSQPFAEPSRSATWDNQFSRGTRKLQMQGGCFPPPTEHIRLLHLPLCSRHDSGRDSPGKGGHNRADIENECDEGSVGGNRASECARQKTHQARGSDSEQNAADAPQKEGLSSFFHFPNDLPVPHYHTPPGTPPNRSRPTSALGERDREPGHEETVVAETVFDGRRITAKVSRVHVQRTHSDDESAAGVTDGKAEVRAEITPQEGFDEENDETQERHVEAATEEVGPVTEEELLKAATSI</sequence>
<feature type="domain" description="ODAD1 central coiled coil region" evidence="4">
    <location>
        <begin position="99"/>
        <end position="349"/>
    </location>
</feature>
<feature type="compositionally biased region" description="Low complexity" evidence="3">
    <location>
        <begin position="1604"/>
        <end position="1620"/>
    </location>
</feature>
<keyword evidence="1 2" id="KW-0175">Coiled coil</keyword>
<feature type="region of interest" description="Disordered" evidence="3">
    <location>
        <begin position="804"/>
        <end position="936"/>
    </location>
</feature>
<feature type="compositionally biased region" description="Basic and acidic residues" evidence="3">
    <location>
        <begin position="1533"/>
        <end position="1551"/>
    </location>
</feature>
<dbReference type="Proteomes" id="UP000028837">
    <property type="component" value="Unassembled WGS sequence"/>
</dbReference>
<feature type="region of interest" description="Disordered" evidence="3">
    <location>
        <begin position="1491"/>
        <end position="1664"/>
    </location>
</feature>
<feature type="compositionally biased region" description="Basic and acidic residues" evidence="3">
    <location>
        <begin position="2101"/>
        <end position="2111"/>
    </location>
</feature>
<dbReference type="PANTHER" id="PTHR21694">
    <property type="entry name" value="COILED-COIL DOMAIN-CONTAINING PROTEIN 63"/>
    <property type="match status" value="1"/>
</dbReference>
<feature type="coiled-coil region" evidence="2">
    <location>
        <begin position="41"/>
        <end position="135"/>
    </location>
</feature>
<feature type="compositionally biased region" description="Basic and acidic residues" evidence="3">
    <location>
        <begin position="1811"/>
        <end position="1825"/>
    </location>
</feature>
<feature type="compositionally biased region" description="Basic and acidic residues" evidence="3">
    <location>
        <begin position="1780"/>
        <end position="1801"/>
    </location>
</feature>
<feature type="compositionally biased region" description="Basic and acidic residues" evidence="3">
    <location>
        <begin position="1245"/>
        <end position="1258"/>
    </location>
</feature>
<feature type="compositionally biased region" description="Basic and acidic residues" evidence="3">
    <location>
        <begin position="1059"/>
        <end position="1074"/>
    </location>
</feature>